<organism evidence="2 3">
    <name type="scientific">Flavobacterium capsici</name>
    <dbReference type="NCBI Taxonomy" id="3075618"/>
    <lineage>
        <taxon>Bacteria</taxon>
        <taxon>Pseudomonadati</taxon>
        <taxon>Bacteroidota</taxon>
        <taxon>Flavobacteriia</taxon>
        <taxon>Flavobacteriales</taxon>
        <taxon>Flavobacteriaceae</taxon>
        <taxon>Flavobacterium</taxon>
    </lineage>
</organism>
<dbReference type="RefSeq" id="WP_313323042.1">
    <property type="nucleotide sequence ID" value="NZ_CP134878.1"/>
</dbReference>
<evidence type="ECO:0000313" key="2">
    <source>
        <dbReference type="EMBL" id="WNM22879.1"/>
    </source>
</evidence>
<gene>
    <name evidence="2" type="ORF">RN605_05845</name>
    <name evidence="1" type="ORF">RN608_12545</name>
</gene>
<evidence type="ECO:0000313" key="1">
    <source>
        <dbReference type="EMBL" id="WNM18828.1"/>
    </source>
</evidence>
<dbReference type="Proteomes" id="UP001304515">
    <property type="component" value="Chromosome"/>
</dbReference>
<proteinExistence type="predicted"/>
<evidence type="ECO:0000313" key="3">
    <source>
        <dbReference type="Proteomes" id="UP001304515"/>
    </source>
</evidence>
<accession>A0AA96F3G7</accession>
<dbReference type="EMBL" id="CP134878">
    <property type="protein sequence ID" value="WNM18828.1"/>
    <property type="molecule type" value="Genomic_DNA"/>
</dbReference>
<sequence length="211" mass="23952">MKFKSITLALAITCFISCKKEETKTETPNTETPKEEVAVTIPDSATIAKAWQDYATPGEQHKMLAKDSGVWEEEMTFWEHAGAEPSKMTMTAESKMIFDGKYQETTHKGDFYEMPFEGKSTLGYNNAEGKFISTWIDNMSTGISVLKGTYDPTTKTYTMSGEVFDPVTKKLKTSKEIVTIIDDNTQKMEMYDIGFDGKEFKNMEIIMKRKK</sequence>
<keyword evidence="3" id="KW-1185">Reference proteome</keyword>
<dbReference type="Pfam" id="PF07617">
    <property type="entry name" value="DUF1579"/>
    <property type="match status" value="1"/>
</dbReference>
<dbReference type="KEGG" id="fcj:RN605_05845"/>
<dbReference type="AlphaFoldDB" id="A0AA96F3G7"/>
<name>A0AA96F3G7_9FLAO</name>
<protein>
    <submittedName>
        <fullName evidence="2">DUF1579 domain-containing protein</fullName>
    </submittedName>
</protein>
<accession>A0AA96EUL2</accession>
<dbReference type="EMBL" id="CP134890">
    <property type="protein sequence ID" value="WNM22879.1"/>
    <property type="molecule type" value="Genomic_DNA"/>
</dbReference>
<dbReference type="InterPro" id="IPR011473">
    <property type="entry name" value="DUF1579"/>
</dbReference>
<reference evidence="2 3" key="1">
    <citation type="submission" date="2023-09" db="EMBL/GenBank/DDBJ databases">
        <title>Flavobacterium sp. a novel bacteria isolate from Pepper rhizosphere.</title>
        <authorList>
            <person name="Peng Y."/>
            <person name="Lee J."/>
        </authorList>
    </citation>
    <scope>NUCLEOTIDE SEQUENCE [LARGE SCALE GENOMIC DNA]</scope>
    <source>
        <strain evidence="1">PMR2A8</strain>
        <strain evidence="2 3">PMTSA4</strain>
    </source>
</reference>